<protein>
    <submittedName>
        <fullName evidence="2">Glyoxylase-like metal-dependent hydrolase (Beta-lactamase superfamily II)</fullName>
    </submittedName>
</protein>
<dbReference type="SMART" id="SM00849">
    <property type="entry name" value="Lactamase_B"/>
    <property type="match status" value="1"/>
</dbReference>
<keyword evidence="2" id="KW-0378">Hydrolase</keyword>
<dbReference type="InterPro" id="IPR036866">
    <property type="entry name" value="RibonucZ/Hydroxyglut_hydro"/>
</dbReference>
<feature type="domain" description="Metallo-beta-lactamase" evidence="1">
    <location>
        <begin position="20"/>
        <end position="182"/>
    </location>
</feature>
<dbReference type="PANTHER" id="PTHR42773:SF1">
    <property type="entry name" value="METALLO-BETA-LACTAMASE FAMILY PROTEIN"/>
    <property type="match status" value="1"/>
</dbReference>
<comment type="caution">
    <text evidence="2">The sequence shown here is derived from an EMBL/GenBank/DDBJ whole genome shotgun (WGS) entry which is preliminary data.</text>
</comment>
<dbReference type="InParanoid" id="A0A7X0MXY9"/>
<reference evidence="2 3" key="1">
    <citation type="submission" date="2020-08" db="EMBL/GenBank/DDBJ databases">
        <title>Genomic Encyclopedia of Type Strains, Phase IV (KMG-IV): sequencing the most valuable type-strain genomes for metagenomic binning, comparative biology and taxonomic classification.</title>
        <authorList>
            <person name="Goeker M."/>
        </authorList>
    </citation>
    <scope>NUCLEOTIDE SEQUENCE [LARGE SCALE GENOMIC DNA]</scope>
    <source>
        <strain evidence="2 3">DSM 22368</strain>
    </source>
</reference>
<dbReference type="Proteomes" id="UP000528457">
    <property type="component" value="Unassembled WGS sequence"/>
</dbReference>
<evidence type="ECO:0000313" key="2">
    <source>
        <dbReference type="EMBL" id="MBB6522499.1"/>
    </source>
</evidence>
<dbReference type="InterPro" id="IPR001279">
    <property type="entry name" value="Metallo-B-lactamas"/>
</dbReference>
<dbReference type="RefSeq" id="WP_166845776.1">
    <property type="nucleotide sequence ID" value="NZ_JAAONY010000002.1"/>
</dbReference>
<proteinExistence type="predicted"/>
<dbReference type="PANTHER" id="PTHR42773">
    <property type="entry name" value="METALLO-BETA-LACTAMASE-RELATED"/>
    <property type="match status" value="1"/>
</dbReference>
<sequence>MKQLQPDLWQSTRYSSGMLNSYAYLLLRPAGNVLFYNSGNESDLRQMDALGGAQLQLLTHRDEATPSLARIKDRFGLTLASSALEAPYLEKYTPVDLVLEPGTTQLQDIHVIETPGHTDGSLCFFYESPHGKSYLFTGDTIFLWDGDWSTFVMPKAGGSASALVGSLKELGRIQPDLVMSSGFVGDVGLLDLTPAEWNQAIEHNIQKLERLT</sequence>
<dbReference type="GO" id="GO:0016787">
    <property type="term" value="F:hydrolase activity"/>
    <property type="evidence" value="ECO:0007669"/>
    <property type="project" value="UniProtKB-KW"/>
</dbReference>
<evidence type="ECO:0000313" key="3">
    <source>
        <dbReference type="Proteomes" id="UP000528457"/>
    </source>
</evidence>
<accession>A0A7X0MXY9</accession>
<dbReference type="CDD" id="cd06262">
    <property type="entry name" value="metallo-hydrolase-like_MBL-fold"/>
    <property type="match status" value="1"/>
</dbReference>
<gene>
    <name evidence="2" type="ORF">HNR48_002784</name>
</gene>
<dbReference type="EMBL" id="JACHHT010000002">
    <property type="protein sequence ID" value="MBB6522499.1"/>
    <property type="molecule type" value="Genomic_DNA"/>
</dbReference>
<evidence type="ECO:0000259" key="1">
    <source>
        <dbReference type="SMART" id="SM00849"/>
    </source>
</evidence>
<dbReference type="Gene3D" id="3.60.15.10">
    <property type="entry name" value="Ribonuclease Z/Hydroxyacylglutathione hydrolase-like"/>
    <property type="match status" value="1"/>
</dbReference>
<dbReference type="AlphaFoldDB" id="A0A7X0MXY9"/>
<organism evidence="2 3">
    <name type="scientific">Pseudoteredinibacter isoporae</name>
    <dbReference type="NCBI Taxonomy" id="570281"/>
    <lineage>
        <taxon>Bacteria</taxon>
        <taxon>Pseudomonadati</taxon>
        <taxon>Pseudomonadota</taxon>
        <taxon>Gammaproteobacteria</taxon>
        <taxon>Cellvibrionales</taxon>
        <taxon>Cellvibrionaceae</taxon>
        <taxon>Pseudoteredinibacter</taxon>
    </lineage>
</organism>
<keyword evidence="3" id="KW-1185">Reference proteome</keyword>
<dbReference type="SUPFAM" id="SSF56281">
    <property type="entry name" value="Metallo-hydrolase/oxidoreductase"/>
    <property type="match status" value="1"/>
</dbReference>
<name>A0A7X0MXY9_9GAMM</name>